<evidence type="ECO:0000259" key="1">
    <source>
        <dbReference type="Pfam" id="PF02900"/>
    </source>
</evidence>
<dbReference type="GO" id="GO:0008198">
    <property type="term" value="F:ferrous iron binding"/>
    <property type="evidence" value="ECO:0007669"/>
    <property type="project" value="InterPro"/>
</dbReference>
<protein>
    <recommendedName>
        <fullName evidence="1">Extradiol ring-cleavage dioxygenase class III enzyme subunit B domain-containing protein</fullName>
    </recommendedName>
</protein>
<keyword evidence="3" id="KW-1185">Reference proteome</keyword>
<dbReference type="InterPro" id="IPR004183">
    <property type="entry name" value="Xdiol_dOase_suB"/>
</dbReference>
<dbReference type="EMBL" id="JAEQNA010000011">
    <property type="protein sequence ID" value="MBL0423038.1"/>
    <property type="molecule type" value="Genomic_DNA"/>
</dbReference>
<sequence length="277" mass="29949">MSSSEIMLVAATVHFPYMTAWPERASDAHRATTLEGFARMGRAFAAARIDTVVVLTSEHIVNLQPRMAPAFVIGTGESHPAFPEPQFNLAPVARRGDPSLAGELVQGLYAQGFDPAHSCELRLDHGTTLPLAQLQLPTDIAVVPLIINSIFAPLPTLHRCRQLGEALAALLQRSVLGRRVALLATGGISHRVGQPQMERNDPAFDADFLAALREGDLDRACSYPDAQLDAIGNGTHEIRNWIVAAAAAQPRRPDVVTAIPYAPGWDSGVYQLLWEEA</sequence>
<reference evidence="2" key="1">
    <citation type="submission" date="2021-01" db="EMBL/GenBank/DDBJ databases">
        <title>Ramlibacter sp. strain AW1 16S ribosomal RNA gene Genome sequencing and assembly.</title>
        <authorList>
            <person name="Kang M."/>
        </authorList>
    </citation>
    <scope>NUCLEOTIDE SEQUENCE</scope>
    <source>
        <strain evidence="2">AW1</strain>
    </source>
</reference>
<dbReference type="AlphaFoldDB" id="A0A937D8G6"/>
<evidence type="ECO:0000313" key="2">
    <source>
        <dbReference type="EMBL" id="MBL0423038.1"/>
    </source>
</evidence>
<organism evidence="2 3">
    <name type="scientific">Ramlibacter aurantiacus</name>
    <dbReference type="NCBI Taxonomy" id="2801330"/>
    <lineage>
        <taxon>Bacteria</taxon>
        <taxon>Pseudomonadati</taxon>
        <taxon>Pseudomonadota</taxon>
        <taxon>Betaproteobacteria</taxon>
        <taxon>Burkholderiales</taxon>
        <taxon>Comamonadaceae</taxon>
        <taxon>Ramlibacter</taxon>
    </lineage>
</organism>
<name>A0A937D8G6_9BURK</name>
<dbReference type="Proteomes" id="UP000613011">
    <property type="component" value="Unassembled WGS sequence"/>
</dbReference>
<dbReference type="SUPFAM" id="SSF53213">
    <property type="entry name" value="LigB-like"/>
    <property type="match status" value="1"/>
</dbReference>
<dbReference type="Pfam" id="PF02900">
    <property type="entry name" value="LigB"/>
    <property type="match status" value="1"/>
</dbReference>
<feature type="domain" description="Extradiol ring-cleavage dioxygenase class III enzyme subunit B" evidence="1">
    <location>
        <begin position="11"/>
        <end position="250"/>
    </location>
</feature>
<dbReference type="Gene3D" id="3.40.830.10">
    <property type="entry name" value="LigB-like"/>
    <property type="match status" value="1"/>
</dbReference>
<accession>A0A937D8G6</accession>
<comment type="caution">
    <text evidence="2">The sequence shown here is derived from an EMBL/GenBank/DDBJ whole genome shotgun (WGS) entry which is preliminary data.</text>
</comment>
<gene>
    <name evidence="2" type="ORF">JI739_22060</name>
</gene>
<dbReference type="GO" id="GO:0016702">
    <property type="term" value="F:oxidoreductase activity, acting on single donors with incorporation of molecular oxygen, incorporation of two atoms of oxygen"/>
    <property type="evidence" value="ECO:0007669"/>
    <property type="project" value="UniProtKB-ARBA"/>
</dbReference>
<dbReference type="RefSeq" id="WP_201686178.1">
    <property type="nucleotide sequence ID" value="NZ_JAEQNA010000011.1"/>
</dbReference>
<proteinExistence type="predicted"/>
<evidence type="ECO:0000313" key="3">
    <source>
        <dbReference type="Proteomes" id="UP000613011"/>
    </source>
</evidence>